<comment type="caution">
    <text evidence="3">The sequence shown here is derived from an EMBL/GenBank/DDBJ whole genome shotgun (WGS) entry which is preliminary data.</text>
</comment>
<proteinExistence type="predicted"/>
<evidence type="ECO:0000256" key="1">
    <source>
        <dbReference type="SAM" id="MobiDB-lite"/>
    </source>
</evidence>
<evidence type="ECO:0000259" key="2">
    <source>
        <dbReference type="Pfam" id="PF02364"/>
    </source>
</evidence>
<dbReference type="PANTHER" id="PTHR12741:SF48">
    <property type="entry name" value="1,3-BETA-GLUCAN SYNTHASE COMPONENT FKS1-RELATED"/>
    <property type="match status" value="1"/>
</dbReference>
<dbReference type="GO" id="GO:0006075">
    <property type="term" value="P:(1-&gt;3)-beta-D-glucan biosynthetic process"/>
    <property type="evidence" value="ECO:0007669"/>
    <property type="project" value="InterPro"/>
</dbReference>
<dbReference type="GO" id="GO:0000148">
    <property type="term" value="C:1,3-beta-D-glucan synthase complex"/>
    <property type="evidence" value="ECO:0007669"/>
    <property type="project" value="InterPro"/>
</dbReference>
<organism evidence="3 4">
    <name type="scientific">Dendrobium chrysotoxum</name>
    <name type="common">Orchid</name>
    <dbReference type="NCBI Taxonomy" id="161865"/>
    <lineage>
        <taxon>Eukaryota</taxon>
        <taxon>Viridiplantae</taxon>
        <taxon>Streptophyta</taxon>
        <taxon>Embryophyta</taxon>
        <taxon>Tracheophyta</taxon>
        <taxon>Spermatophyta</taxon>
        <taxon>Magnoliopsida</taxon>
        <taxon>Liliopsida</taxon>
        <taxon>Asparagales</taxon>
        <taxon>Orchidaceae</taxon>
        <taxon>Epidendroideae</taxon>
        <taxon>Malaxideae</taxon>
        <taxon>Dendrobiinae</taxon>
        <taxon>Dendrobium</taxon>
    </lineage>
</organism>
<keyword evidence="4" id="KW-1185">Reference proteome</keyword>
<dbReference type="Pfam" id="PF02364">
    <property type="entry name" value="Glucan_synthase"/>
    <property type="match status" value="1"/>
</dbReference>
<accession>A0AAV7G088</accession>
<dbReference type="AlphaFoldDB" id="A0AAV7G088"/>
<evidence type="ECO:0000313" key="4">
    <source>
        <dbReference type="Proteomes" id="UP000775213"/>
    </source>
</evidence>
<dbReference type="InterPro" id="IPR003440">
    <property type="entry name" value="Glyco_trans_48_dom"/>
</dbReference>
<dbReference type="EMBL" id="JAGFBR010000018">
    <property type="protein sequence ID" value="KAH0449776.1"/>
    <property type="molecule type" value="Genomic_DNA"/>
</dbReference>
<feature type="compositionally biased region" description="Basic and acidic residues" evidence="1">
    <location>
        <begin position="45"/>
        <end position="62"/>
    </location>
</feature>
<feature type="region of interest" description="Disordered" evidence="1">
    <location>
        <begin position="30"/>
        <end position="67"/>
    </location>
</feature>
<reference evidence="3 4" key="1">
    <citation type="journal article" date="2021" name="Hortic Res">
        <title>Chromosome-scale assembly of the Dendrobium chrysotoxum genome enhances the understanding of orchid evolution.</title>
        <authorList>
            <person name="Zhang Y."/>
            <person name="Zhang G.Q."/>
            <person name="Zhang D."/>
            <person name="Liu X.D."/>
            <person name="Xu X.Y."/>
            <person name="Sun W.H."/>
            <person name="Yu X."/>
            <person name="Zhu X."/>
            <person name="Wang Z.W."/>
            <person name="Zhao X."/>
            <person name="Zhong W.Y."/>
            <person name="Chen H."/>
            <person name="Yin W.L."/>
            <person name="Huang T."/>
            <person name="Niu S.C."/>
            <person name="Liu Z.J."/>
        </authorList>
    </citation>
    <scope>NUCLEOTIDE SEQUENCE [LARGE SCALE GENOMIC DNA]</scope>
    <source>
        <strain evidence="3">Lindl</strain>
    </source>
</reference>
<dbReference type="Proteomes" id="UP000775213">
    <property type="component" value="Unassembled WGS sequence"/>
</dbReference>
<protein>
    <recommendedName>
        <fullName evidence="2">Glycosyl transferase 48 domain-containing protein</fullName>
    </recommendedName>
</protein>
<dbReference type="GO" id="GO:0005886">
    <property type="term" value="C:plasma membrane"/>
    <property type="evidence" value="ECO:0007669"/>
    <property type="project" value="TreeGrafter"/>
</dbReference>
<sequence length="113" mass="12618">MDHNSRYTGGGRSCWGGSDPRVKRLKMRIIEEKSESSISDTQDSSEDRQINKRKDVNEEGKEINLQSQADGVNQEIYCIKLPGAAKIDEGEPENQNHAVAFTKAEALHAIDMN</sequence>
<dbReference type="PANTHER" id="PTHR12741">
    <property type="entry name" value="LYST-INTERACTING PROTEIN LIP5 DOPAMINE RESPONSIVE PROTEIN DRG-1"/>
    <property type="match status" value="1"/>
</dbReference>
<name>A0AAV7G088_DENCH</name>
<feature type="domain" description="Glycosyl transferase 48" evidence="2">
    <location>
        <begin position="67"/>
        <end position="113"/>
    </location>
</feature>
<evidence type="ECO:0000313" key="3">
    <source>
        <dbReference type="EMBL" id="KAH0449776.1"/>
    </source>
</evidence>
<dbReference type="GO" id="GO:0003843">
    <property type="term" value="F:1,3-beta-D-glucan synthase activity"/>
    <property type="evidence" value="ECO:0007669"/>
    <property type="project" value="InterPro"/>
</dbReference>
<gene>
    <name evidence="3" type="ORF">IEQ34_020468</name>
</gene>